<proteinExistence type="predicted"/>
<dbReference type="EMBL" id="CABVGP010000001">
    <property type="protein sequence ID" value="VVJ17847.1"/>
    <property type="molecule type" value="Genomic_DNA"/>
</dbReference>
<evidence type="ECO:0000313" key="2">
    <source>
        <dbReference type="Proteomes" id="UP000399805"/>
    </source>
</evidence>
<dbReference type="RefSeq" id="WP_155542950.1">
    <property type="nucleotide sequence ID" value="NZ_CABVGP010000001.1"/>
</dbReference>
<gene>
    <name evidence="1" type="ORF">AA23TX_02868</name>
</gene>
<reference evidence="1 2" key="1">
    <citation type="submission" date="2019-09" db="EMBL/GenBank/DDBJ databases">
        <authorList>
            <person name="Leyn A S."/>
        </authorList>
    </citation>
    <scope>NUCLEOTIDE SEQUENCE [LARGE SCALE GENOMIC DNA]</scope>
    <source>
        <strain evidence="1">AA231_1</strain>
    </source>
</reference>
<evidence type="ECO:0000313" key="1">
    <source>
        <dbReference type="EMBL" id="VVJ17847.1"/>
    </source>
</evidence>
<sequence length="107" mass="11241">MTELHIKTLKCVKKDDLIGKDEVVVQVNGGTVSGPHKLGKGDSVTLNTLRSFTSSAKVTLIDEDGGKDDTLGTVTITDSQAGIGTLTAFFNALAGADYHMTYDVHGS</sequence>
<dbReference type="Proteomes" id="UP000399805">
    <property type="component" value="Unassembled WGS sequence"/>
</dbReference>
<accession>A0A6I8LPF7</accession>
<dbReference type="AlphaFoldDB" id="A0A6I8LPF7"/>
<protein>
    <submittedName>
        <fullName evidence="1">Uncharacterized protein</fullName>
    </submittedName>
</protein>
<organism evidence="1 2">
    <name type="scientific">Amycolatopsis camponoti</name>
    <dbReference type="NCBI Taxonomy" id="2606593"/>
    <lineage>
        <taxon>Bacteria</taxon>
        <taxon>Bacillati</taxon>
        <taxon>Actinomycetota</taxon>
        <taxon>Actinomycetes</taxon>
        <taxon>Pseudonocardiales</taxon>
        <taxon>Pseudonocardiaceae</taxon>
        <taxon>Amycolatopsis</taxon>
    </lineage>
</organism>
<name>A0A6I8LPF7_9PSEU</name>
<keyword evidence="2" id="KW-1185">Reference proteome</keyword>